<evidence type="ECO:0000256" key="1">
    <source>
        <dbReference type="ARBA" id="ARBA00004442"/>
    </source>
</evidence>
<protein>
    <submittedName>
        <fullName evidence="10">Heavy metal RND efflux outer membrane protein, CzcC family</fullName>
    </submittedName>
    <submittedName>
        <fullName evidence="11">Outer membrane protein TolC</fullName>
    </submittedName>
</protein>
<dbReference type="PANTHER" id="PTHR30026">
    <property type="entry name" value="OUTER MEMBRANE PROTEIN TOLC"/>
    <property type="match status" value="1"/>
</dbReference>
<dbReference type="SUPFAM" id="SSF56954">
    <property type="entry name" value="Outer membrane efflux proteins (OEP)"/>
    <property type="match status" value="1"/>
</dbReference>
<evidence type="ECO:0000256" key="9">
    <source>
        <dbReference type="SAM" id="SignalP"/>
    </source>
</evidence>
<keyword evidence="7" id="KW-0998">Cell outer membrane</keyword>
<keyword evidence="4" id="KW-1134">Transmembrane beta strand</keyword>
<comment type="similarity">
    <text evidence="2">Belongs to the outer membrane factor (OMF) (TC 1.B.17) family.</text>
</comment>
<keyword evidence="5" id="KW-0812">Transmembrane</keyword>
<proteinExistence type="inferred from homology"/>
<gene>
    <name evidence="10" type="ORF">AA314_03678</name>
    <name evidence="11" type="ORF">ATI61_103769</name>
</gene>
<evidence type="ECO:0000256" key="3">
    <source>
        <dbReference type="ARBA" id="ARBA00022448"/>
    </source>
</evidence>
<dbReference type="GO" id="GO:0015288">
    <property type="term" value="F:porin activity"/>
    <property type="evidence" value="ECO:0007669"/>
    <property type="project" value="TreeGrafter"/>
</dbReference>
<dbReference type="InterPro" id="IPR051906">
    <property type="entry name" value="TolC-like"/>
</dbReference>
<dbReference type="GO" id="GO:0015562">
    <property type="term" value="F:efflux transmembrane transporter activity"/>
    <property type="evidence" value="ECO:0007669"/>
    <property type="project" value="InterPro"/>
</dbReference>
<dbReference type="Pfam" id="PF02321">
    <property type="entry name" value="OEP"/>
    <property type="match status" value="2"/>
</dbReference>
<evidence type="ECO:0000256" key="5">
    <source>
        <dbReference type="ARBA" id="ARBA00022692"/>
    </source>
</evidence>
<dbReference type="PANTHER" id="PTHR30026:SF20">
    <property type="entry name" value="OUTER MEMBRANE PROTEIN TOLC"/>
    <property type="match status" value="1"/>
</dbReference>
<evidence type="ECO:0000313" key="12">
    <source>
        <dbReference type="Proteomes" id="UP000035579"/>
    </source>
</evidence>
<dbReference type="EMBL" id="CP011509">
    <property type="protein sequence ID" value="AKJ02052.1"/>
    <property type="molecule type" value="Genomic_DNA"/>
</dbReference>
<dbReference type="EMBL" id="QUMU01000003">
    <property type="protein sequence ID" value="REG34855.1"/>
    <property type="molecule type" value="Genomic_DNA"/>
</dbReference>
<evidence type="ECO:0000256" key="8">
    <source>
        <dbReference type="SAM" id="Coils"/>
    </source>
</evidence>
<evidence type="ECO:0000313" key="10">
    <source>
        <dbReference type="EMBL" id="AKJ02052.1"/>
    </source>
</evidence>
<evidence type="ECO:0000313" key="13">
    <source>
        <dbReference type="Proteomes" id="UP000256345"/>
    </source>
</evidence>
<feature type="chain" id="PRO_5042188582" evidence="9">
    <location>
        <begin position="18"/>
        <end position="459"/>
    </location>
</feature>
<keyword evidence="9" id="KW-0732">Signal</keyword>
<dbReference type="GO" id="GO:1990281">
    <property type="term" value="C:efflux pump complex"/>
    <property type="evidence" value="ECO:0007669"/>
    <property type="project" value="TreeGrafter"/>
</dbReference>
<dbReference type="Proteomes" id="UP000256345">
    <property type="component" value="Unassembled WGS sequence"/>
</dbReference>
<accession>A0AAC8TDQ1</accession>
<sequence>MLLALFLLAAVPAPGDAGVPSSANTEPEPVAELTVPPAPEVLLTGWSEAVERLRARSVELRTALAQLELAGAQGRLALAPLLPTVSASLSLQERLAGGGGSLVVEGGGGGGINVGGGGEGESRPTSPLLALRASASQSVLNVPAWQQLSAARARERAASASARDTWRLLVRELALGLVSVVAAERVVELNRMGLEQAQERHRLTVEAERLGSGRKLDALRTARDLEVARAELLSSVESLRRARAGLGLALGADAEVGLAPGFRLDGLSHELAALCRPLKGESRADLVAANEALQAAEREVAGARAAYVPRLGVQSSLTALSVDPGVARVSVWNIAAVLEVPLWDGGVRGATVRAERANLDVAGQQLESVRRTLDVEVEQARRGVALAEALRVAARRARDAAARTDALTQESFREGVGTSLELVQSAEELREAERTLALRELDLVQARVEALMVEAACPL</sequence>
<keyword evidence="3" id="KW-0813">Transport</keyword>
<evidence type="ECO:0000256" key="6">
    <source>
        <dbReference type="ARBA" id="ARBA00023136"/>
    </source>
</evidence>
<evidence type="ECO:0000256" key="7">
    <source>
        <dbReference type="ARBA" id="ARBA00023237"/>
    </source>
</evidence>
<dbReference type="KEGG" id="age:AA314_03678"/>
<name>A0AAC8TDQ1_9BACT</name>
<keyword evidence="8" id="KW-0175">Coiled coil</keyword>
<evidence type="ECO:0000256" key="4">
    <source>
        <dbReference type="ARBA" id="ARBA00022452"/>
    </source>
</evidence>
<reference evidence="10 12" key="1">
    <citation type="submission" date="2015-05" db="EMBL/GenBank/DDBJ databases">
        <title>Genome assembly of Archangium gephyra DSM 2261.</title>
        <authorList>
            <person name="Sharma G."/>
            <person name="Subramanian S."/>
        </authorList>
    </citation>
    <scope>NUCLEOTIDE SEQUENCE [LARGE SCALE GENOMIC DNA]</scope>
    <source>
        <strain evidence="10 12">DSM 2261</strain>
    </source>
</reference>
<dbReference type="Proteomes" id="UP000035579">
    <property type="component" value="Chromosome"/>
</dbReference>
<evidence type="ECO:0000313" key="11">
    <source>
        <dbReference type="EMBL" id="REG34855.1"/>
    </source>
</evidence>
<dbReference type="InterPro" id="IPR003423">
    <property type="entry name" value="OMP_efflux"/>
</dbReference>
<dbReference type="AlphaFoldDB" id="A0AAC8TDQ1"/>
<reference evidence="11 13" key="2">
    <citation type="submission" date="2018-08" db="EMBL/GenBank/DDBJ databases">
        <title>Genomic Encyclopedia of Archaeal and Bacterial Type Strains, Phase II (KMG-II): from individual species to whole genera.</title>
        <authorList>
            <person name="Goeker M."/>
        </authorList>
    </citation>
    <scope>NUCLEOTIDE SEQUENCE [LARGE SCALE GENOMIC DNA]</scope>
    <source>
        <strain evidence="11 13">DSM 2261</strain>
    </source>
</reference>
<comment type="subcellular location">
    <subcellularLocation>
        <location evidence="1">Cell outer membrane</location>
    </subcellularLocation>
</comment>
<feature type="signal peptide" evidence="9">
    <location>
        <begin position="1"/>
        <end position="17"/>
    </location>
</feature>
<organism evidence="10 12">
    <name type="scientific">Archangium gephyra</name>
    <dbReference type="NCBI Taxonomy" id="48"/>
    <lineage>
        <taxon>Bacteria</taxon>
        <taxon>Pseudomonadati</taxon>
        <taxon>Myxococcota</taxon>
        <taxon>Myxococcia</taxon>
        <taxon>Myxococcales</taxon>
        <taxon>Cystobacterineae</taxon>
        <taxon>Archangiaceae</taxon>
        <taxon>Archangium</taxon>
    </lineage>
</organism>
<evidence type="ECO:0000256" key="2">
    <source>
        <dbReference type="ARBA" id="ARBA00007613"/>
    </source>
</evidence>
<keyword evidence="13" id="KW-1185">Reference proteome</keyword>
<keyword evidence="6" id="KW-0472">Membrane</keyword>
<dbReference type="GO" id="GO:0009279">
    <property type="term" value="C:cell outer membrane"/>
    <property type="evidence" value="ECO:0007669"/>
    <property type="project" value="UniProtKB-SubCell"/>
</dbReference>
<dbReference type="Gene3D" id="1.20.1600.10">
    <property type="entry name" value="Outer membrane efflux proteins (OEP)"/>
    <property type="match status" value="1"/>
</dbReference>
<feature type="coiled-coil region" evidence="8">
    <location>
        <begin position="279"/>
        <end position="306"/>
    </location>
</feature>